<name>Q01BU2_OSTTA</name>
<dbReference type="InterPro" id="IPR003859">
    <property type="entry name" value="Galactosyl_T"/>
</dbReference>
<dbReference type="OMA" id="MVKWEAL"/>
<reference evidence="5" key="1">
    <citation type="journal article" date="2006" name="Proc. Natl. Acad. Sci. U.S.A.">
        <title>Genome analysis of the smallest free-living eukaryote Ostreococcus tauri unveils many unique features.</title>
        <authorList>
            <person name="Derelle E."/>
            <person name="Ferraz C."/>
            <person name="Rombauts S."/>
            <person name="Rouze P."/>
            <person name="Worden A.Z."/>
            <person name="Robbens S."/>
            <person name="Partensky F."/>
            <person name="Degroeve S."/>
            <person name="Echeynie S."/>
            <person name="Cooke R."/>
            <person name="Saeys Y."/>
            <person name="Wuyts J."/>
            <person name="Jabbari K."/>
            <person name="Bowler C."/>
            <person name="Panaud O."/>
            <person name="Piegu B."/>
            <person name="Ball S.G."/>
            <person name="Ral J.-P."/>
            <person name="Bouget F.-Y."/>
            <person name="Piganeau G."/>
            <person name="De Baets B."/>
            <person name="Picard A."/>
            <person name="Delseny M."/>
            <person name="Demaille J."/>
            <person name="Van de Peer Y."/>
            <person name="Moreau H."/>
        </authorList>
    </citation>
    <scope>NUCLEOTIDE SEQUENCE [LARGE SCALE GENOMIC DNA]</scope>
    <source>
        <strain evidence="5">OTTH 0595 / CCAP 157/2 / RCC745</strain>
    </source>
</reference>
<dbReference type="GO" id="GO:0005975">
    <property type="term" value="P:carbohydrate metabolic process"/>
    <property type="evidence" value="ECO:0007669"/>
    <property type="project" value="InterPro"/>
</dbReference>
<dbReference type="InterPro" id="IPR027791">
    <property type="entry name" value="Galactosyl_T_C"/>
</dbReference>
<evidence type="ECO:0000256" key="2">
    <source>
        <dbReference type="SAM" id="Coils"/>
    </source>
</evidence>
<dbReference type="EMBL" id="CAID01000003">
    <property type="protein sequence ID" value="CAL53216.1"/>
    <property type="molecule type" value="Genomic_DNA"/>
</dbReference>
<dbReference type="GeneID" id="9832871"/>
<dbReference type="PANTHER" id="PTHR19300:SF57">
    <property type="entry name" value="BETA-1,4-N-ACETYLGALACTOSAMINYLTRANSFERASE"/>
    <property type="match status" value="1"/>
</dbReference>
<dbReference type="PRINTS" id="PR02050">
    <property type="entry name" value="B14GALTRFASE"/>
</dbReference>
<keyword evidence="2" id="KW-0175">Coiled coil</keyword>
<protein>
    <submittedName>
        <fullName evidence="4">Beta-1,4-galactosyltransferase</fullName>
    </submittedName>
</protein>
<reference evidence="4 5" key="2">
    <citation type="journal article" date="2014" name="BMC Genomics">
        <title>An improved genome of the model marine alga Ostreococcus tauri unfolds by assessing Illumina de novo assemblies.</title>
        <authorList>
            <person name="Blanc-Mathieu R."/>
            <person name="Verhelst B."/>
            <person name="Derelle E."/>
            <person name="Rombauts S."/>
            <person name="Bouget F.Y."/>
            <person name="Carre I."/>
            <person name="Chateau A."/>
            <person name="Eyre-Walker A."/>
            <person name="Grimsley N."/>
            <person name="Moreau H."/>
            <person name="Piegu B."/>
            <person name="Rivals E."/>
            <person name="Schackwitz W."/>
            <person name="Van de Peer Y."/>
            <person name="Piganeau G."/>
        </authorList>
    </citation>
    <scope>NUCLEOTIDE SEQUENCE [LARGE SCALE GENOMIC DNA]</scope>
    <source>
        <strain evidence="5">OTTH 0595 / CCAP 157/2 / RCC745</strain>
    </source>
</reference>
<evidence type="ECO:0000313" key="4">
    <source>
        <dbReference type="EMBL" id="CAL53216.1"/>
    </source>
</evidence>
<dbReference type="OrthoDB" id="508846at2759"/>
<dbReference type="STRING" id="70448.Q01BU2"/>
<dbReference type="Proteomes" id="UP000009170">
    <property type="component" value="Unassembled WGS sequence"/>
</dbReference>
<dbReference type="RefSeq" id="XP_003078475.1">
    <property type="nucleotide sequence ID" value="XM_003078427.1"/>
</dbReference>
<organism evidence="4 5">
    <name type="scientific">Ostreococcus tauri</name>
    <name type="common">Marine green alga</name>
    <dbReference type="NCBI Taxonomy" id="70448"/>
    <lineage>
        <taxon>Eukaryota</taxon>
        <taxon>Viridiplantae</taxon>
        <taxon>Chlorophyta</taxon>
        <taxon>Mamiellophyceae</taxon>
        <taxon>Mamiellales</taxon>
        <taxon>Bathycoccaceae</taxon>
        <taxon>Ostreococcus</taxon>
    </lineage>
</organism>
<dbReference type="GO" id="GO:0005794">
    <property type="term" value="C:Golgi apparatus"/>
    <property type="evidence" value="ECO:0007669"/>
    <property type="project" value="TreeGrafter"/>
</dbReference>
<dbReference type="KEGG" id="ota:OT_ostta03g05690"/>
<dbReference type="InterPro" id="IPR029044">
    <property type="entry name" value="Nucleotide-diphossugar_trans"/>
</dbReference>
<dbReference type="SUPFAM" id="SSF53448">
    <property type="entry name" value="Nucleotide-diphospho-sugar transferases"/>
    <property type="match status" value="1"/>
</dbReference>
<dbReference type="GO" id="GO:0008378">
    <property type="term" value="F:galactosyltransferase activity"/>
    <property type="evidence" value="ECO:0007669"/>
    <property type="project" value="TreeGrafter"/>
</dbReference>
<dbReference type="Pfam" id="PF02709">
    <property type="entry name" value="Glyco_transf_7C"/>
    <property type="match status" value="1"/>
</dbReference>
<proteinExistence type="predicted"/>
<feature type="coiled-coil region" evidence="2">
    <location>
        <begin position="179"/>
        <end position="209"/>
    </location>
</feature>
<dbReference type="Gene3D" id="3.90.550.10">
    <property type="entry name" value="Spore Coat Polysaccharide Biosynthesis Protein SpsA, Chain A"/>
    <property type="match status" value="1"/>
</dbReference>
<gene>
    <name evidence="4" type="ORF">OT_ostta03g05690</name>
</gene>
<dbReference type="PANTHER" id="PTHR19300">
    <property type="entry name" value="BETA-1,4-GALACTOSYLTRANSFERASE"/>
    <property type="match status" value="1"/>
</dbReference>
<feature type="domain" description="Galactosyltransferase C-terminal" evidence="3">
    <location>
        <begin position="113"/>
        <end position="176"/>
    </location>
</feature>
<dbReference type="AlphaFoldDB" id="Q01BU2"/>
<evidence type="ECO:0000313" key="5">
    <source>
        <dbReference type="Proteomes" id="UP000009170"/>
    </source>
</evidence>
<evidence type="ECO:0000259" key="3">
    <source>
        <dbReference type="Pfam" id="PF02709"/>
    </source>
</evidence>
<dbReference type="InParanoid" id="Q01BU2"/>
<comment type="caution">
    <text evidence="4">The sequence shown here is derived from an EMBL/GenBank/DDBJ whole genome shotgun (WGS) entry which is preliminary data.</text>
</comment>
<keyword evidence="5" id="KW-1185">Reference proteome</keyword>
<accession>Q01BU2</accession>
<dbReference type="CAZy" id="GT7">
    <property type="family name" value="Glycosyltransferase Family 7"/>
</dbReference>
<keyword evidence="1" id="KW-0808">Transferase</keyword>
<sequence>MRRRLALVVLVPFREDDTLARRSQLDHLIQRFRDVAFVDECAPALVVVAKQTFDGRKFNRGQALNIAYAVARERFSSEIDDERTLVVCHDCDMAPRASTAALYFERPSARPGTRVLEASGCRYAADGCFGGVTVYDVESWVATNGYPNGFWGWGGEDHAQFARTVAAGVRVERVPNAAFDDLEQGVETVELKLARLDESNARIRQKEKNELLRLDAKNWRNDGLNALRFSVVSEEVTVSTPALTCVEIDVELLSERPGYAVCHACERDLPESDYSSNSLRRIKWMRERQRTTMHGKSCADCTKKLPNQVAERRNIEANEANLEERLTCMDCATKFESRNALFKHLAATSCGDED</sequence>
<evidence type="ECO:0000256" key="1">
    <source>
        <dbReference type="ARBA" id="ARBA00022679"/>
    </source>
</evidence>